<dbReference type="GO" id="GO:0004252">
    <property type="term" value="F:serine-type endopeptidase activity"/>
    <property type="evidence" value="ECO:0007669"/>
    <property type="project" value="InterPro"/>
</dbReference>
<dbReference type="InterPro" id="IPR014139">
    <property type="entry name" value="Peptidase_S26C_TraF"/>
</dbReference>
<evidence type="ECO:0000256" key="2">
    <source>
        <dbReference type="ARBA" id="ARBA00005849"/>
    </source>
</evidence>
<dbReference type="InterPro" id="IPR036286">
    <property type="entry name" value="LexA/Signal_pep-like_sf"/>
</dbReference>
<dbReference type="AlphaFoldDB" id="A0AAW8ZRG9"/>
<dbReference type="NCBIfam" id="NF010459">
    <property type="entry name" value="PRK13884.1"/>
    <property type="match status" value="1"/>
</dbReference>
<dbReference type="SUPFAM" id="SSF51306">
    <property type="entry name" value="LexA/Signal peptidase"/>
    <property type="match status" value="1"/>
</dbReference>
<keyword evidence="5" id="KW-0184">Conjugation</keyword>
<dbReference type="EMBL" id="JAWMQI010000035">
    <property type="protein sequence ID" value="MDV7248926.1"/>
    <property type="molecule type" value="Genomic_DNA"/>
</dbReference>
<accession>A0AAW8ZRG9</accession>
<comment type="similarity">
    <text evidence="2">Belongs to the peptidase S26C family.</text>
</comment>
<reference evidence="7 8" key="1">
    <citation type="submission" date="2023-10" db="EMBL/GenBank/DDBJ databases">
        <title>A new tool for lettuce pathogen research.</title>
        <authorList>
            <person name="Horton K.N."/>
            <person name="Cseke L.J."/>
            <person name="Badiwe M."/>
            <person name="Tesfaye D."/>
            <person name="Klein A."/>
            <person name="Su J."/>
            <person name="Potnis N."/>
            <person name="Gassmann W."/>
        </authorList>
    </citation>
    <scope>NUCLEOTIDE SEQUENCE [LARGE SCALE GENOMIC DNA]</scope>
    <source>
        <strain evidence="7 8">JSKH1901</strain>
    </source>
</reference>
<evidence type="ECO:0000256" key="3">
    <source>
        <dbReference type="ARBA" id="ARBA00022729"/>
    </source>
</evidence>
<comment type="subcellular location">
    <subcellularLocation>
        <location evidence="1">Periplasm</location>
    </subcellularLocation>
</comment>
<evidence type="ECO:0000256" key="5">
    <source>
        <dbReference type="ARBA" id="ARBA00022971"/>
    </source>
</evidence>
<evidence type="ECO:0000256" key="4">
    <source>
        <dbReference type="ARBA" id="ARBA00022764"/>
    </source>
</evidence>
<gene>
    <name evidence="7" type="primary">traF</name>
    <name evidence="7" type="ORF">R4K57_10990</name>
</gene>
<feature type="domain" description="Peptidase S26" evidence="6">
    <location>
        <begin position="33"/>
        <end position="172"/>
    </location>
</feature>
<dbReference type="RefSeq" id="WP_042825711.1">
    <property type="nucleotide sequence ID" value="NZ_JAWMQI010000035.1"/>
</dbReference>
<keyword evidence="4" id="KW-0574">Periplasm</keyword>
<dbReference type="Pfam" id="PF10502">
    <property type="entry name" value="Peptidase_S26"/>
    <property type="match status" value="1"/>
</dbReference>
<dbReference type="GO" id="GO:0042597">
    <property type="term" value="C:periplasmic space"/>
    <property type="evidence" value="ECO:0007669"/>
    <property type="project" value="UniProtKB-SubCell"/>
</dbReference>
<evidence type="ECO:0000259" key="6">
    <source>
        <dbReference type="Pfam" id="PF10502"/>
    </source>
</evidence>
<evidence type="ECO:0000313" key="7">
    <source>
        <dbReference type="EMBL" id="MDV7248926.1"/>
    </source>
</evidence>
<dbReference type="Proteomes" id="UP001187425">
    <property type="component" value="Unassembled WGS sequence"/>
</dbReference>
<evidence type="ECO:0000256" key="1">
    <source>
        <dbReference type="ARBA" id="ARBA00004418"/>
    </source>
</evidence>
<comment type="caution">
    <text evidence="7">The sequence shown here is derived from an EMBL/GenBank/DDBJ whole genome shotgun (WGS) entry which is preliminary data.</text>
</comment>
<keyword evidence="3" id="KW-0732">Signal</keyword>
<dbReference type="NCBIfam" id="TIGR02771">
    <property type="entry name" value="TraF_Ti"/>
    <property type="match status" value="1"/>
</dbReference>
<organism evidence="7 8">
    <name type="scientific">Xanthomonas hortorum pv. vitians</name>
    <dbReference type="NCBI Taxonomy" id="83224"/>
    <lineage>
        <taxon>Bacteria</taxon>
        <taxon>Pseudomonadati</taxon>
        <taxon>Pseudomonadota</taxon>
        <taxon>Gammaproteobacteria</taxon>
        <taxon>Lysobacterales</taxon>
        <taxon>Lysobacteraceae</taxon>
        <taxon>Xanthomonas</taxon>
    </lineage>
</organism>
<evidence type="ECO:0000313" key="8">
    <source>
        <dbReference type="Proteomes" id="UP001187425"/>
    </source>
</evidence>
<sequence length="177" mass="19251">MSRFHHVTKVVALAGVGVLILAGAAYFAGAKVNTTKSIPVGLYWRTDAAVEKGAYVQFCPPQVGVFADARERGYISGGFCEGHYGYMMKRVLAAKGDEVTVADDGVRVNGVLLAYSKPFKSDKAGRPLPRYQSDRYTLGASEVLLMSDVSDTSFDARYFGPINRSQIVTVIKPVMTW</sequence>
<dbReference type="Gene3D" id="2.10.109.10">
    <property type="entry name" value="Umud Fragment, subunit A"/>
    <property type="match status" value="1"/>
</dbReference>
<protein>
    <submittedName>
        <fullName evidence="7">Conjugative transfer signal peptidase TraF</fullName>
    </submittedName>
</protein>
<name>A0AAW8ZRG9_9XANT</name>
<dbReference type="GO" id="GO:0006465">
    <property type="term" value="P:signal peptide processing"/>
    <property type="evidence" value="ECO:0007669"/>
    <property type="project" value="InterPro"/>
</dbReference>
<proteinExistence type="inferred from homology"/>
<dbReference type="InterPro" id="IPR019533">
    <property type="entry name" value="Peptidase_S26"/>
</dbReference>